<evidence type="ECO:0000313" key="1">
    <source>
        <dbReference type="EMBL" id="KAG1354309.1"/>
    </source>
</evidence>
<organism evidence="1 2">
    <name type="scientific">Cocos nucifera</name>
    <name type="common">Coconut palm</name>
    <dbReference type="NCBI Taxonomy" id="13894"/>
    <lineage>
        <taxon>Eukaryota</taxon>
        <taxon>Viridiplantae</taxon>
        <taxon>Streptophyta</taxon>
        <taxon>Embryophyta</taxon>
        <taxon>Tracheophyta</taxon>
        <taxon>Spermatophyta</taxon>
        <taxon>Magnoliopsida</taxon>
        <taxon>Liliopsida</taxon>
        <taxon>Arecaceae</taxon>
        <taxon>Arecoideae</taxon>
        <taxon>Cocoseae</taxon>
        <taxon>Attaleinae</taxon>
        <taxon>Cocos</taxon>
    </lineage>
</organism>
<reference evidence="1" key="1">
    <citation type="journal article" date="2017" name="Gigascience">
        <title>The genome draft of coconut (Cocos nucifera).</title>
        <authorList>
            <person name="Xiao Y."/>
            <person name="Xu P."/>
            <person name="Fan H."/>
            <person name="Baudouin L."/>
            <person name="Xia W."/>
            <person name="Bocs S."/>
            <person name="Xu J."/>
            <person name="Li Q."/>
            <person name="Guo A."/>
            <person name="Zhou L."/>
            <person name="Li J."/>
            <person name="Wu Y."/>
            <person name="Ma Z."/>
            <person name="Armero A."/>
            <person name="Issali A.E."/>
            <person name="Liu N."/>
            <person name="Peng M."/>
            <person name="Yang Y."/>
        </authorList>
    </citation>
    <scope>NUCLEOTIDE SEQUENCE</scope>
    <source>
        <tissue evidence="1">Spear leaf of Hainan Tall coconut</tissue>
    </source>
</reference>
<keyword evidence="2" id="KW-1185">Reference proteome</keyword>
<evidence type="ECO:0000313" key="2">
    <source>
        <dbReference type="Proteomes" id="UP000797356"/>
    </source>
</evidence>
<accession>A0A8K0IEX1</accession>
<sequence length="225" mass="23923">MAAFTAAFPLPPENGIKLLSCSPKLAMGARMLLSGIGVPSIAQIANADAVSHIHKNLMDLGCAGELLSMGSINHLPLSLFLGSPQPRKLKINFNGSLEANENGIKLLSCSPKLAMGARMLLSGIGVPSIAQIANADASNVKKERRKKPDPPCVVCNGSGRNDCHYCQGRGRTNCVHQVMLPKGEWPKWCNVCGGSGLGYCNRCLGTGEYRDIMGFHFMKINGNSS</sequence>
<gene>
    <name evidence="1" type="ORF">COCNU_07G004210</name>
</gene>
<proteinExistence type="predicted"/>
<dbReference type="InterPro" id="IPR036410">
    <property type="entry name" value="HSP_DnaJ_Cys-rich_dom_sf"/>
</dbReference>
<dbReference type="Proteomes" id="UP000797356">
    <property type="component" value="Chromosome 7"/>
</dbReference>
<dbReference type="PANTHER" id="PTHR15852">
    <property type="entry name" value="PLASTID TRANSCRIPTIONALLY ACTIVE PROTEIN"/>
    <property type="match status" value="1"/>
</dbReference>
<dbReference type="PANTHER" id="PTHR15852:SF54">
    <property type="entry name" value="PROTEIN SSUH2 HOMOLOG"/>
    <property type="match status" value="1"/>
</dbReference>
<dbReference type="OrthoDB" id="3355217at2759"/>
<protein>
    <submittedName>
        <fullName evidence="1">Uncharacterized protein</fullName>
    </submittedName>
</protein>
<comment type="caution">
    <text evidence="1">The sequence shown here is derived from an EMBL/GenBank/DDBJ whole genome shotgun (WGS) entry which is preliminary data.</text>
</comment>
<dbReference type="EMBL" id="CM017878">
    <property type="protein sequence ID" value="KAG1354309.1"/>
    <property type="molecule type" value="Genomic_DNA"/>
</dbReference>
<dbReference type="AlphaFoldDB" id="A0A8K0IEX1"/>
<reference evidence="1" key="2">
    <citation type="submission" date="2019-07" db="EMBL/GenBank/DDBJ databases">
        <authorList>
            <person name="Yang Y."/>
            <person name="Bocs S."/>
            <person name="Baudouin L."/>
        </authorList>
    </citation>
    <scope>NUCLEOTIDE SEQUENCE</scope>
    <source>
        <tissue evidence="1">Spear leaf of Hainan Tall coconut</tissue>
    </source>
</reference>
<name>A0A8K0IEX1_COCNU</name>
<dbReference type="SUPFAM" id="SSF57938">
    <property type="entry name" value="DnaJ/Hsp40 cysteine-rich domain"/>
    <property type="match status" value="1"/>
</dbReference>